<reference evidence="3" key="1">
    <citation type="journal article" date="2020" name="Stud. Mycol.">
        <title>101 Dothideomycetes genomes: a test case for predicting lifestyles and emergence of pathogens.</title>
        <authorList>
            <person name="Haridas S."/>
            <person name="Albert R."/>
            <person name="Binder M."/>
            <person name="Bloem J."/>
            <person name="Labutti K."/>
            <person name="Salamov A."/>
            <person name="Andreopoulos B."/>
            <person name="Baker S."/>
            <person name="Barry K."/>
            <person name="Bills G."/>
            <person name="Bluhm B."/>
            <person name="Cannon C."/>
            <person name="Castanera R."/>
            <person name="Culley D."/>
            <person name="Daum C."/>
            <person name="Ezra D."/>
            <person name="Gonzalez J."/>
            <person name="Henrissat B."/>
            <person name="Kuo A."/>
            <person name="Liang C."/>
            <person name="Lipzen A."/>
            <person name="Lutzoni F."/>
            <person name="Magnuson J."/>
            <person name="Mondo S."/>
            <person name="Nolan M."/>
            <person name="Ohm R."/>
            <person name="Pangilinan J."/>
            <person name="Park H.-J."/>
            <person name="Ramirez L."/>
            <person name="Alfaro M."/>
            <person name="Sun H."/>
            <person name="Tritt A."/>
            <person name="Yoshinaga Y."/>
            <person name="Zwiers L.-H."/>
            <person name="Turgeon B."/>
            <person name="Goodwin S."/>
            <person name="Spatafora J."/>
            <person name="Crous P."/>
            <person name="Grigoriev I."/>
        </authorList>
    </citation>
    <scope>NUCLEOTIDE SEQUENCE</scope>
    <source>
        <strain evidence="3">CBS 207.26</strain>
    </source>
</reference>
<dbReference type="PANTHER" id="PTHR43669">
    <property type="entry name" value="5-KETO-D-GLUCONATE 5-REDUCTASE"/>
    <property type="match status" value="1"/>
</dbReference>
<keyword evidence="2" id="KW-0560">Oxidoreductase</keyword>
<dbReference type="Gene3D" id="3.40.50.720">
    <property type="entry name" value="NAD(P)-binding Rossmann-like Domain"/>
    <property type="match status" value="1"/>
</dbReference>
<comment type="similarity">
    <text evidence="1">Belongs to the short-chain dehydrogenases/reductases (SDR) family.</text>
</comment>
<dbReference type="OrthoDB" id="37659at2759"/>
<name>A0A6A6EDS1_9PEZI</name>
<sequence>MAFPYKHVCLVGATSGIGRAMADRLIAEGVKVTAVGRRQDRLNEFVKEHGKTKASSLAFDISDLDQIPKFAEEVMKAHSDIDCIFLNAGIQHRYDFSSPSSLNLPRFMAEMTTNFNSFVAFTHAFLPYLLNQSTNTGIIYTGTHLGIVPASTMPAYSASKAALDSFILCVREQLRDTRVKITNLSPPPVQTELHDAEMGQEAGRAIGMPVTAFADAAYKELTGGNENIIIGSVAASSMEQFMEIVNLRREAFDRLAMLLRGMK</sequence>
<dbReference type="SUPFAM" id="SSF51735">
    <property type="entry name" value="NAD(P)-binding Rossmann-fold domains"/>
    <property type="match status" value="1"/>
</dbReference>
<organism evidence="3 4">
    <name type="scientific">Zopfia rhizophila CBS 207.26</name>
    <dbReference type="NCBI Taxonomy" id="1314779"/>
    <lineage>
        <taxon>Eukaryota</taxon>
        <taxon>Fungi</taxon>
        <taxon>Dikarya</taxon>
        <taxon>Ascomycota</taxon>
        <taxon>Pezizomycotina</taxon>
        <taxon>Dothideomycetes</taxon>
        <taxon>Dothideomycetes incertae sedis</taxon>
        <taxon>Zopfiaceae</taxon>
        <taxon>Zopfia</taxon>
    </lineage>
</organism>
<dbReference type="PRINTS" id="PR00081">
    <property type="entry name" value="GDHRDH"/>
</dbReference>
<dbReference type="Pfam" id="PF00106">
    <property type="entry name" value="adh_short"/>
    <property type="match status" value="1"/>
</dbReference>
<protein>
    <submittedName>
        <fullName evidence="3">Short-chain dehydrogenase/oxidoreductase</fullName>
    </submittedName>
</protein>
<dbReference type="InterPro" id="IPR002347">
    <property type="entry name" value="SDR_fam"/>
</dbReference>
<gene>
    <name evidence="3" type="ORF">K469DRAFT_657896</name>
</gene>
<keyword evidence="4" id="KW-1185">Reference proteome</keyword>
<evidence type="ECO:0000256" key="2">
    <source>
        <dbReference type="ARBA" id="ARBA00023002"/>
    </source>
</evidence>
<evidence type="ECO:0000313" key="3">
    <source>
        <dbReference type="EMBL" id="KAF2190157.1"/>
    </source>
</evidence>
<evidence type="ECO:0000313" key="4">
    <source>
        <dbReference type="Proteomes" id="UP000800200"/>
    </source>
</evidence>
<evidence type="ECO:0000256" key="1">
    <source>
        <dbReference type="ARBA" id="ARBA00006484"/>
    </source>
</evidence>
<dbReference type="AlphaFoldDB" id="A0A6A6EDS1"/>
<dbReference type="GO" id="GO:0016491">
    <property type="term" value="F:oxidoreductase activity"/>
    <property type="evidence" value="ECO:0007669"/>
    <property type="project" value="UniProtKB-KW"/>
</dbReference>
<proteinExistence type="inferred from homology"/>
<dbReference type="EMBL" id="ML994619">
    <property type="protein sequence ID" value="KAF2190157.1"/>
    <property type="molecule type" value="Genomic_DNA"/>
</dbReference>
<dbReference type="InterPro" id="IPR036291">
    <property type="entry name" value="NAD(P)-bd_dom_sf"/>
</dbReference>
<dbReference type="PANTHER" id="PTHR43669:SF15">
    <property type="entry name" value="OXIDOREDUCTASE, SHORT-CHAIN DEHYDROGENASE_REDUCTASE FAMILY (AFU_ORTHOLOGUE AFUA_1G01330)"/>
    <property type="match status" value="1"/>
</dbReference>
<dbReference type="Proteomes" id="UP000800200">
    <property type="component" value="Unassembled WGS sequence"/>
</dbReference>
<accession>A0A6A6EDS1</accession>